<keyword evidence="2" id="KW-0812">Transmembrane</keyword>
<feature type="compositionally biased region" description="Low complexity" evidence="1">
    <location>
        <begin position="1138"/>
        <end position="1156"/>
    </location>
</feature>
<feature type="compositionally biased region" description="Low complexity" evidence="1">
    <location>
        <begin position="1169"/>
        <end position="1188"/>
    </location>
</feature>
<feature type="compositionally biased region" description="Basic and acidic residues" evidence="1">
    <location>
        <begin position="407"/>
        <end position="419"/>
    </location>
</feature>
<dbReference type="OrthoDB" id="9451547at2759"/>
<feature type="region of interest" description="Disordered" evidence="1">
    <location>
        <begin position="510"/>
        <end position="575"/>
    </location>
</feature>
<reference evidence="3" key="1">
    <citation type="submission" date="2018-04" db="EMBL/GenBank/DDBJ databases">
        <title>Whole genome sequencing of Hypsizygus marmoreus.</title>
        <authorList>
            <person name="Choi I.-G."/>
            <person name="Min B."/>
            <person name="Kim J.-G."/>
            <person name="Kim S."/>
            <person name="Oh Y.-L."/>
            <person name="Kong W.-S."/>
            <person name="Park H."/>
            <person name="Jeong J."/>
            <person name="Song E.-S."/>
        </authorList>
    </citation>
    <scope>NUCLEOTIDE SEQUENCE [LARGE SCALE GENOMIC DNA]</scope>
    <source>
        <strain evidence="3">51987-8</strain>
    </source>
</reference>
<feature type="compositionally biased region" description="Acidic residues" evidence="1">
    <location>
        <begin position="240"/>
        <end position="250"/>
    </location>
</feature>
<sequence length="1250" mass="131312">MEADSSDILGRKTFPVVHGTQSGPWSGLSFGVKAAFVLAALLVLYVVGVRAWEIILVWREKSYKLAMRRRHGIPDNDHRPFNVAYAAVVRARQESEAASRRAKLEQILPGQDQRSALPEQTIRQRQGYQRAAQTPGSNAILGRYGFSTESMMPATSASASNMDRAHSSAYSINIEDQYNPNPHIRFMEPDLSPSPPKAGPSRRASRKNINIVDAEGRKRVYEDDGFEEPDHVKKTRVEGEELIDGDEDAEWQERQDLPQRGSKRVLGDDDENDDTDQSKRTRDKRARKVSLEKTPQYRTEDMDIDQHDDVQEHSSILRGKKRGRAEAGSTFGGDDEDSTHEAEEEEDAKARRHRKRRTYAKRKSDVASTSRGTKRDRDIDDGESELESEEGSTVKVSRKKRGKKHAQTSEHDDEDKRGSDVSMDESQASSTKGGRRRIGDEWESNGVKYKIGPNGQRLRQALVKKARQKFNMPKDSQHPDRQANLEVCIETWLTEEEYRLAKDQLMLAWQDSNKPSAEPETPSAELQESPSPSTAAGKDLLWSSTSTAPNRGTATPGQTTPPGTPQPKLRDPFRQSIATNVGLRINPFQKQGLAGKRIASAARVSSILNGSSVHAGGPASPALSDSTSGSPRGQKLFSKWEKQDLEAKAMMKMREANRKKEEERTQKAKEEQEKKEKEKEKEKKEREAAAAAAKTIPTITFTKPEENRPAQAESKPPSISFGPPPTATSTAPPKFPTTSMFGPSAGTPFGVTSTAQPKAEDKASKPPMFPGQSQPSSTTVFPSSSAPLGGLPAKPATSPFGPSQPQQAKPPSSFSFAAPSNPPAAPPTSKASFSFGPPPVQPSKPSEEKKAVEAGGASLLSRLAPPSSATQPAPQQPSQSTGFSFAKPAAAEAPKPASFFNTAPQSASQASTASAAPKFSFGFGKSTGTTPSAAPAPSSSSLSGALGASDAMATSPSPPKAPSVESATITTIGGTTAPKFSFGTPASTFAAPASNSPFAPTTLGGKPSAPTAPSTDAGVKSAFFKPASPMSTSASMANAGATTTPKFSFGAPASGSAFGSTTSLGANSVSTSAAAPAPDTSAKSAFSFGTGGASSSTPSAFGTTTSSSSPFGSGNAFGGSAASNVFNTASKTGEGSKPATFGFGTSSSTTATTPAGEGTKPMFSFANQTTTSSSTPSASATSAPTTSAFGFGDASRTSTTPQASSAPGQSAFGAKPATGPGAFGFGAAGNSTGAFSAFGKAPTSTGQQQQ</sequence>
<comment type="caution">
    <text evidence="3">The sequence shown here is derived from an EMBL/GenBank/DDBJ whole genome shotgun (WGS) entry which is preliminary data.</text>
</comment>
<feature type="compositionally biased region" description="Low complexity" evidence="1">
    <location>
        <begin position="803"/>
        <end position="819"/>
    </location>
</feature>
<feature type="compositionally biased region" description="Basic and acidic residues" evidence="1">
    <location>
        <begin position="214"/>
        <end position="239"/>
    </location>
</feature>
<dbReference type="InParanoid" id="A0A369JET3"/>
<feature type="compositionally biased region" description="Acidic residues" evidence="1">
    <location>
        <begin position="333"/>
        <end position="347"/>
    </location>
</feature>
<keyword evidence="4" id="KW-1185">Reference proteome</keyword>
<dbReference type="EMBL" id="LUEZ02000071">
    <property type="protein sequence ID" value="RDB19832.1"/>
    <property type="molecule type" value="Genomic_DNA"/>
</dbReference>
<feature type="compositionally biased region" description="Low complexity" evidence="1">
    <location>
        <begin position="1211"/>
        <end position="1220"/>
    </location>
</feature>
<protein>
    <submittedName>
        <fullName evidence="3">Uncharacterized protein</fullName>
    </submittedName>
</protein>
<feature type="region of interest" description="Disordered" evidence="1">
    <location>
        <begin position="1052"/>
        <end position="1228"/>
    </location>
</feature>
<feature type="compositionally biased region" description="Low complexity" evidence="1">
    <location>
        <begin position="727"/>
        <end position="739"/>
    </location>
</feature>
<feature type="region of interest" description="Disordered" evidence="1">
    <location>
        <begin position="180"/>
        <end position="456"/>
    </location>
</feature>
<keyword evidence="2" id="KW-0472">Membrane</keyword>
<accession>A0A369JET3</accession>
<evidence type="ECO:0000313" key="3">
    <source>
        <dbReference type="EMBL" id="RDB19832.1"/>
    </source>
</evidence>
<feature type="compositionally biased region" description="Low complexity" evidence="1">
    <location>
        <begin position="991"/>
        <end position="1002"/>
    </location>
</feature>
<feature type="compositionally biased region" description="Basic residues" evidence="1">
    <location>
        <begin position="350"/>
        <end position="361"/>
    </location>
</feature>
<name>A0A369JET3_HYPMA</name>
<feature type="compositionally biased region" description="Basic and acidic residues" evidence="1">
    <location>
        <begin position="298"/>
        <end position="312"/>
    </location>
</feature>
<feature type="compositionally biased region" description="Low complexity" evidence="1">
    <location>
        <begin position="857"/>
        <end position="917"/>
    </location>
</feature>
<feature type="region of interest" description="Disordered" evidence="1">
    <location>
        <begin position="610"/>
        <end position="977"/>
    </location>
</feature>
<feature type="compositionally biased region" description="Low complexity" evidence="1">
    <location>
        <begin position="926"/>
        <end position="949"/>
    </location>
</feature>
<dbReference type="STRING" id="39966.A0A369JET3"/>
<gene>
    <name evidence="3" type="ORF">Hypma_012835</name>
</gene>
<keyword evidence="2" id="KW-1133">Transmembrane helix</keyword>
<feature type="compositionally biased region" description="Polar residues" evidence="1">
    <location>
        <begin position="771"/>
        <end position="786"/>
    </location>
</feature>
<dbReference type="Proteomes" id="UP000076154">
    <property type="component" value="Unassembled WGS sequence"/>
</dbReference>
<feature type="transmembrane region" description="Helical" evidence="2">
    <location>
        <begin position="34"/>
        <end position="58"/>
    </location>
</feature>
<evidence type="ECO:0000313" key="4">
    <source>
        <dbReference type="Proteomes" id="UP000076154"/>
    </source>
</evidence>
<feature type="compositionally biased region" description="Low complexity" evidence="1">
    <location>
        <begin position="1066"/>
        <end position="1124"/>
    </location>
</feature>
<feature type="compositionally biased region" description="Polar residues" evidence="1">
    <location>
        <begin position="1195"/>
        <end position="1208"/>
    </location>
</feature>
<proteinExistence type="predicted"/>
<dbReference type="AlphaFoldDB" id="A0A369JET3"/>
<feature type="region of interest" description="Disordered" evidence="1">
    <location>
        <begin position="991"/>
        <end position="1020"/>
    </location>
</feature>
<evidence type="ECO:0000256" key="1">
    <source>
        <dbReference type="SAM" id="MobiDB-lite"/>
    </source>
</evidence>
<feature type="compositionally biased region" description="Acidic residues" evidence="1">
    <location>
        <begin position="379"/>
        <end position="390"/>
    </location>
</feature>
<feature type="compositionally biased region" description="Polar residues" evidence="1">
    <location>
        <begin position="524"/>
        <end position="534"/>
    </location>
</feature>
<feature type="compositionally biased region" description="Basic residues" evidence="1">
    <location>
        <begin position="396"/>
        <end position="406"/>
    </location>
</feature>
<feature type="compositionally biased region" description="Basic and acidic residues" evidence="1">
    <location>
        <begin position="638"/>
        <end position="688"/>
    </location>
</feature>
<organism evidence="3 4">
    <name type="scientific">Hypsizygus marmoreus</name>
    <name type="common">White beech mushroom</name>
    <name type="synonym">Agaricus marmoreus</name>
    <dbReference type="NCBI Taxonomy" id="39966"/>
    <lineage>
        <taxon>Eukaryota</taxon>
        <taxon>Fungi</taxon>
        <taxon>Dikarya</taxon>
        <taxon>Basidiomycota</taxon>
        <taxon>Agaricomycotina</taxon>
        <taxon>Agaricomycetes</taxon>
        <taxon>Agaricomycetidae</taxon>
        <taxon>Agaricales</taxon>
        <taxon>Tricholomatineae</taxon>
        <taxon>Lyophyllaceae</taxon>
        <taxon>Hypsizygus</taxon>
    </lineage>
</organism>
<feature type="compositionally biased region" description="Low complexity" evidence="1">
    <location>
        <begin position="967"/>
        <end position="977"/>
    </location>
</feature>
<feature type="compositionally biased region" description="Low complexity" evidence="1">
    <location>
        <begin position="552"/>
        <end position="561"/>
    </location>
</feature>
<evidence type="ECO:0000256" key="2">
    <source>
        <dbReference type="SAM" id="Phobius"/>
    </source>
</evidence>